<dbReference type="Gene3D" id="1.20.120.1630">
    <property type="match status" value="1"/>
</dbReference>
<comment type="catalytic activity">
    <reaction evidence="15">
        <text>1-hexadecanoyl-2-(4Z,7Z,10Z,13Z,16Z,19Z-docosahexaenoyl)-sn-glycero-3-phospho-N,N-dimethylethanolamine + S-adenosyl-L-methionine = 1-hexadecanoyl-2-(4Z,7Z,10Z,13Z,16Z,19Z-docosahexaenoyl)-sn-glycero-3-phosphocholine + S-adenosyl-L-homocysteine + H(+)</text>
        <dbReference type="Rhea" id="RHEA:70771"/>
        <dbReference type="ChEBI" id="CHEBI:15378"/>
        <dbReference type="ChEBI" id="CHEBI:57856"/>
        <dbReference type="ChEBI" id="CHEBI:59789"/>
        <dbReference type="ChEBI" id="CHEBI:74963"/>
        <dbReference type="ChEBI" id="CHEBI:189862"/>
    </reaction>
    <physiologicalReaction direction="left-to-right" evidence="15">
        <dbReference type="Rhea" id="RHEA:70772"/>
    </physiologicalReaction>
</comment>
<dbReference type="RefSeq" id="XP_035665238.1">
    <property type="nucleotide sequence ID" value="XM_035809345.1"/>
</dbReference>
<evidence type="ECO:0000256" key="13">
    <source>
        <dbReference type="ARBA" id="ARBA00023209"/>
    </source>
</evidence>
<evidence type="ECO:0000256" key="19">
    <source>
        <dbReference type="ARBA" id="ARBA00050899"/>
    </source>
</evidence>
<keyword evidence="13 27" id="KW-0594">Phospholipid biosynthesis</keyword>
<evidence type="ECO:0000256" key="25">
    <source>
        <dbReference type="ARBA" id="ARBA00052126"/>
    </source>
</evidence>
<evidence type="ECO:0000256" key="10">
    <source>
        <dbReference type="ARBA" id="ARBA00023098"/>
    </source>
</evidence>
<name>A0A9J7HTX1_BRAFL</name>
<comment type="catalytic activity">
    <reaction evidence="22">
        <text>1,2-di-(9Z-octadecenoyl)-sn-glycero-3-phospho-N-methylethanolamine + S-adenosyl-L-methionine = 1,2-di-(9Z-octadecenoyl)-sn-glycero-3-phospho-N,N-dimethylethanolamine + S-adenosyl-L-homocysteine + H(+)</text>
        <dbReference type="Rhea" id="RHEA:46112"/>
        <dbReference type="ChEBI" id="CHEBI:15378"/>
        <dbReference type="ChEBI" id="CHEBI:57856"/>
        <dbReference type="ChEBI" id="CHEBI:59789"/>
        <dbReference type="ChEBI" id="CHEBI:85679"/>
        <dbReference type="ChEBI" id="CHEBI:85680"/>
    </reaction>
    <physiologicalReaction direction="left-to-right" evidence="22">
        <dbReference type="Rhea" id="RHEA:46113"/>
    </physiologicalReaction>
</comment>
<dbReference type="OrthoDB" id="8300106at2759"/>
<dbReference type="EC" id="2.1.1.17" evidence="27"/>
<evidence type="ECO:0000256" key="28">
    <source>
        <dbReference type="SAM" id="Phobius"/>
    </source>
</evidence>
<feature type="topological domain" description="Lumenal" evidence="27">
    <location>
        <begin position="54"/>
        <end position="65"/>
    </location>
</feature>
<keyword evidence="8 27" id="KW-0256">Endoplasmic reticulum</keyword>
<comment type="catalytic activity">
    <reaction evidence="27">
        <text>a 1,2-diacyl-sn-glycero-3-phospho-N,N-dimethylethanolamine + S-adenosyl-L-methionine = a 1,2-diacyl-sn-glycero-3-phosphocholine + S-adenosyl-L-homocysteine + H(+)</text>
        <dbReference type="Rhea" id="RHEA:32739"/>
        <dbReference type="ChEBI" id="CHEBI:15378"/>
        <dbReference type="ChEBI" id="CHEBI:57643"/>
        <dbReference type="ChEBI" id="CHEBI:57856"/>
        <dbReference type="ChEBI" id="CHEBI:59789"/>
        <dbReference type="ChEBI" id="CHEBI:64572"/>
    </reaction>
</comment>
<evidence type="ECO:0000256" key="5">
    <source>
        <dbReference type="ARBA" id="ARBA00022679"/>
    </source>
</evidence>
<evidence type="ECO:0000256" key="6">
    <source>
        <dbReference type="ARBA" id="ARBA00022691"/>
    </source>
</evidence>
<keyword evidence="12 27" id="KW-0472">Membrane</keyword>
<feature type="topological domain" description="Lumenal" evidence="27">
    <location>
        <begin position="132"/>
        <end position="174"/>
    </location>
</feature>
<sequence length="215" mass="24178">MGLRRGYEVLSKCKVQGTDKMAALEEYVRLEDPNMLIAALGIILKPGIWTVMCRSEYRTRWMTNLFRSKYTACSVMAVTILLMGMVRDSLYMTALQGQPSLSAIQLPVVGYAIAGIGSLFVLSSFWRLGWYCTFMGDYFGIHLDERIGSFPFSVLDNPMYWGTTLNFVGVAFMMGSPAGLLLCGLIVLCYKILLTYEEPFTADIYSKRGLEQKKV</sequence>
<feature type="topological domain" description="Cytoplasmic" evidence="27">
    <location>
        <begin position="196"/>
        <end position="215"/>
    </location>
</feature>
<dbReference type="InterPro" id="IPR007318">
    <property type="entry name" value="Phopholipid_MeTrfase"/>
</dbReference>
<comment type="subcellular location">
    <subcellularLocation>
        <location evidence="27">Endoplasmic reticulum membrane</location>
        <topology evidence="27">Multi-pass membrane protein</topology>
    </subcellularLocation>
    <subcellularLocation>
        <location evidence="27">Mitochondrion membrane</location>
        <topology evidence="27">Multi-pass membrane protein</topology>
    </subcellularLocation>
</comment>
<evidence type="ECO:0000256" key="23">
    <source>
        <dbReference type="ARBA" id="ARBA00051880"/>
    </source>
</evidence>
<keyword evidence="7 27" id="KW-0812">Transmembrane</keyword>
<organism evidence="29 30">
    <name type="scientific">Branchiostoma floridae</name>
    <name type="common">Florida lancelet</name>
    <name type="synonym">Amphioxus</name>
    <dbReference type="NCBI Taxonomy" id="7739"/>
    <lineage>
        <taxon>Eukaryota</taxon>
        <taxon>Metazoa</taxon>
        <taxon>Chordata</taxon>
        <taxon>Cephalochordata</taxon>
        <taxon>Leptocardii</taxon>
        <taxon>Amphioxiformes</taxon>
        <taxon>Branchiostomatidae</taxon>
        <taxon>Branchiostoma</taxon>
    </lineage>
</organism>
<keyword evidence="14 27" id="KW-1208">Phospholipid metabolism</keyword>
<dbReference type="AlphaFoldDB" id="A0A9J7HTX1"/>
<comment type="function">
    <text evidence="27">Catalyzes the three sequential steps of the methylation pathway for the biosynthesis of phosphatidylcholine, a critical and essential component for membrane structure. Uses S-adenosylmethionine (S-adenosyl-L-methionine, SAM or AdoMet) as the methyl group donor for the methylation of phosphatidylethanolamine (1,2-diacyl-sn-glycero-3-phosphoethanolamine, PE) to phosphatidylmonomethylethanolamine (1,2-diacyl-sn-glycero-3-phospho-N-methylethanolamine, PMME), PMME to phosphatidyldimethylethanolamine (1,2-diacyl-sn-glycero-3-phospho-N,N-dimethylethanolamine, PDME), and PDME to phosphatidylcholine (1,2-diacyl-sn-glycero-3-phosphocholine, PC), producing S-adenosyl-L-homocysteine in each step.</text>
</comment>
<comment type="catalytic activity">
    <reaction evidence="20">
        <text>1,2-di-(9Z,12Z,15Z-octadecatrienoyl)-sn-glycero-3-phospho-N,N-dimethylethanolamine + S-adenosyl-L-methionine = 1,2-di-(9Z,12Z,15Z-octadecatrienoyl)-sn-glycero-3-phosphocholine + S-adenosyl-L-homocysteine + H(+)</text>
        <dbReference type="Rhea" id="RHEA:70759"/>
        <dbReference type="ChEBI" id="CHEBI:15378"/>
        <dbReference type="ChEBI" id="CHEBI:57856"/>
        <dbReference type="ChEBI" id="CHEBI:59789"/>
        <dbReference type="ChEBI" id="CHEBI:86161"/>
        <dbReference type="ChEBI" id="CHEBI:189860"/>
    </reaction>
    <physiologicalReaction direction="left-to-right" evidence="20">
        <dbReference type="Rhea" id="RHEA:70760"/>
    </physiologicalReaction>
</comment>
<evidence type="ECO:0000256" key="22">
    <source>
        <dbReference type="ARBA" id="ARBA00051455"/>
    </source>
</evidence>
<comment type="catalytic activity">
    <reaction evidence="18">
        <text>1,2-di-(9Z,12Z-octadecadienoyl)-sn-glycero-3-phospho-N-methylethanolamine + S-adenosyl-L-methionine = 1,2-di-(9Z,12Z-octadecadienoyl)-sn-glycero-3-phospho-N,N-dimethylethanolamine + S-adenosyl-L-homocysteine + H(+)</text>
        <dbReference type="Rhea" id="RHEA:70743"/>
        <dbReference type="ChEBI" id="CHEBI:15378"/>
        <dbReference type="ChEBI" id="CHEBI:57856"/>
        <dbReference type="ChEBI" id="CHEBI:59789"/>
        <dbReference type="ChEBI" id="CHEBI:189848"/>
        <dbReference type="ChEBI" id="CHEBI:189849"/>
    </reaction>
    <physiologicalReaction direction="left-to-right" evidence="18">
        <dbReference type="Rhea" id="RHEA:70744"/>
    </physiologicalReaction>
</comment>
<dbReference type="GO" id="GO:0032259">
    <property type="term" value="P:methylation"/>
    <property type="evidence" value="ECO:0007669"/>
    <property type="project" value="UniProtKB-KW"/>
</dbReference>
<keyword evidence="4 27" id="KW-0489">Methyltransferase</keyword>
<comment type="catalytic activity">
    <reaction evidence="24">
        <text>1,2-di-(9Z-octadecenoyl)-sn-glycero-3-phosphoethanolamine + S-adenosyl-L-methionine = 1,2-di-(9Z-octadecenoyl)-sn-glycero-3-phospho-N-methylethanolamine + S-adenosyl-L-homocysteine + H(+)</text>
        <dbReference type="Rhea" id="RHEA:70619"/>
        <dbReference type="ChEBI" id="CHEBI:15378"/>
        <dbReference type="ChEBI" id="CHEBI:57856"/>
        <dbReference type="ChEBI" id="CHEBI:59789"/>
        <dbReference type="ChEBI" id="CHEBI:74986"/>
        <dbReference type="ChEBI" id="CHEBI:85679"/>
    </reaction>
    <physiologicalReaction direction="left-to-right" evidence="24">
        <dbReference type="Rhea" id="RHEA:70620"/>
    </physiologicalReaction>
</comment>
<comment type="catalytic activity">
    <reaction evidence="27">
        <text>a 1,2-diacyl-sn-glycero-3-phosphoethanolamine + S-adenosyl-L-methionine = a 1,2-diacyl-sn-glycero-3-phospho-N-methylethanolamine + S-adenosyl-L-homocysteine + H(+)</text>
        <dbReference type="Rhea" id="RHEA:11164"/>
        <dbReference type="ChEBI" id="CHEBI:15378"/>
        <dbReference type="ChEBI" id="CHEBI:57856"/>
        <dbReference type="ChEBI" id="CHEBI:59789"/>
        <dbReference type="ChEBI" id="CHEBI:64573"/>
        <dbReference type="ChEBI" id="CHEBI:64612"/>
        <dbReference type="EC" id="2.1.1.17"/>
    </reaction>
</comment>
<keyword evidence="5 27" id="KW-0808">Transferase</keyword>
<comment type="catalytic activity">
    <reaction evidence="16">
        <text>1-hexadecanoyl-2-(4Z,7Z,10Z,13Z,16Z,19Z-docosahexaenoyl)-sn-glycero-3-phosphoethanolamine + S-adenosyl-L-methionine = 1-hexadecanoyl-2-(4Z,7Z,10Z,13Z,16Z,19Z-docosahexaenoyl)-sn-glycero-3-phospho-N-methylethanolamine + S-adenosyl-L-homocysteine + H(+)</text>
        <dbReference type="Rhea" id="RHEA:70763"/>
        <dbReference type="ChEBI" id="CHEBI:15378"/>
        <dbReference type="ChEBI" id="CHEBI:57856"/>
        <dbReference type="ChEBI" id="CHEBI:59789"/>
        <dbReference type="ChEBI" id="CHEBI:78261"/>
        <dbReference type="ChEBI" id="CHEBI:189861"/>
    </reaction>
    <physiologicalReaction direction="left-to-right" evidence="16">
        <dbReference type="Rhea" id="RHEA:70764"/>
    </physiologicalReaction>
</comment>
<dbReference type="HAMAP" id="MF_03216">
    <property type="entry name" value="PLMT"/>
    <property type="match status" value="1"/>
</dbReference>
<feature type="transmembrane region" description="Helical" evidence="28">
    <location>
        <begin position="167"/>
        <end position="193"/>
    </location>
</feature>
<evidence type="ECO:0000256" key="17">
    <source>
        <dbReference type="ARBA" id="ARBA00050788"/>
    </source>
</evidence>
<feature type="topological domain" description="Lumenal" evidence="27">
    <location>
        <begin position="1"/>
        <end position="32"/>
    </location>
</feature>
<evidence type="ECO:0000256" key="3">
    <source>
        <dbReference type="ARBA" id="ARBA00022516"/>
    </source>
</evidence>
<dbReference type="FunFam" id="1.20.120.1630:FF:000005">
    <property type="entry name" value="Phosphatidylethanolamine N-methyltransferase"/>
    <property type="match status" value="1"/>
</dbReference>
<evidence type="ECO:0000256" key="1">
    <source>
        <dbReference type="ARBA" id="ARBA00004969"/>
    </source>
</evidence>
<comment type="catalytic activity">
    <reaction evidence="25">
        <text>1,2-di-(9Z,12Z,15Z-octadecatrienoyl)-sn-glycero-3-phosphoethanolamine + S-adenosyl-L-methionine = 1,2-di-(9Z,12Z,15Z-octadecatrienoyl)-sn-glycero-3-phospho-N-methylethanolamine + S-adenosyl-L-homocysteine + H(+)</text>
        <dbReference type="Rhea" id="RHEA:70751"/>
        <dbReference type="ChEBI" id="CHEBI:15378"/>
        <dbReference type="ChEBI" id="CHEBI:57856"/>
        <dbReference type="ChEBI" id="CHEBI:59789"/>
        <dbReference type="ChEBI" id="CHEBI:189858"/>
        <dbReference type="ChEBI" id="CHEBI:189859"/>
    </reaction>
    <physiologicalReaction direction="left-to-right" evidence="25">
        <dbReference type="Rhea" id="RHEA:70752"/>
    </physiologicalReaction>
</comment>
<dbReference type="GO" id="GO:0005789">
    <property type="term" value="C:endoplasmic reticulum membrane"/>
    <property type="evidence" value="ECO:0007669"/>
    <property type="project" value="UniProtKB-SubCell"/>
</dbReference>
<dbReference type="GO" id="GO:0004608">
    <property type="term" value="F:phosphatidylethanolamine N-methyltransferase activity"/>
    <property type="evidence" value="ECO:0000318"/>
    <property type="project" value="GO_Central"/>
</dbReference>
<keyword evidence="6 27" id="KW-0949">S-adenosyl-L-methionine</keyword>
<dbReference type="KEGG" id="bfo:118408525"/>
<protein>
    <recommendedName>
        <fullName evidence="27">Phosphatidylethanolamine N-methyltransferase</fullName>
        <shortName evidence="27">PEAMT</shortName>
        <shortName evidence="27">PEMT</shortName>
        <ecNumber evidence="27">2.1.1.17</ecNumber>
        <ecNumber evidence="27">2.1.1.71</ecNumber>
    </recommendedName>
    <alternativeName>
        <fullName evidence="27">Phospholipid methyltransferase</fullName>
        <shortName evidence="27">PLMT</shortName>
    </alternativeName>
</protein>
<keyword evidence="29" id="KW-1185">Reference proteome</keyword>
<evidence type="ECO:0000256" key="8">
    <source>
        <dbReference type="ARBA" id="ARBA00022824"/>
    </source>
</evidence>
<evidence type="ECO:0000256" key="20">
    <source>
        <dbReference type="ARBA" id="ARBA00051210"/>
    </source>
</evidence>
<evidence type="ECO:0000256" key="11">
    <source>
        <dbReference type="ARBA" id="ARBA00023128"/>
    </source>
</evidence>
<dbReference type="InterPro" id="IPR024960">
    <property type="entry name" value="PEMT/MFAP"/>
</dbReference>
<dbReference type="GO" id="GO:0031966">
    <property type="term" value="C:mitochondrial membrane"/>
    <property type="evidence" value="ECO:0007669"/>
    <property type="project" value="UniProtKB-SubCell"/>
</dbReference>
<evidence type="ECO:0000256" key="21">
    <source>
        <dbReference type="ARBA" id="ARBA00051451"/>
    </source>
</evidence>
<evidence type="ECO:0000256" key="2">
    <source>
        <dbReference type="ARBA" id="ARBA00005189"/>
    </source>
</evidence>
<feature type="transmembrane region" description="Helical" evidence="28">
    <location>
        <begin position="106"/>
        <end position="126"/>
    </location>
</feature>
<evidence type="ECO:0000256" key="27">
    <source>
        <dbReference type="HAMAP-Rule" id="MF_03216"/>
    </source>
</evidence>
<dbReference type="OMA" id="MCRSEYR"/>
<evidence type="ECO:0000256" key="7">
    <source>
        <dbReference type="ARBA" id="ARBA00022692"/>
    </source>
</evidence>
<comment type="catalytic activity">
    <reaction evidence="23">
        <text>1,2-di-(9Z,12Z,15Z-octadecatrienoyl)-sn-glycero-3-phospho-N-methylethanolamine + S-adenosyl-L-methionine = 1,2-di-(9Z,12Z,15Z-octadecatrienoyl)-sn-glycero-3-phospho-N,N-dimethylethanolamine + S-adenosyl-L-homocysteine + H(+)</text>
        <dbReference type="Rhea" id="RHEA:70755"/>
        <dbReference type="ChEBI" id="CHEBI:15378"/>
        <dbReference type="ChEBI" id="CHEBI:57856"/>
        <dbReference type="ChEBI" id="CHEBI:59789"/>
        <dbReference type="ChEBI" id="CHEBI:189859"/>
        <dbReference type="ChEBI" id="CHEBI:189860"/>
    </reaction>
    <physiologicalReaction direction="left-to-right" evidence="23">
        <dbReference type="Rhea" id="RHEA:70756"/>
    </physiologicalReaction>
</comment>
<comment type="catalytic activity">
    <reaction evidence="17">
        <text>1,2-di-(9Z,12Z-octadecadienoyl)-sn-glycero-3-phosphoethanolamine + S-adenosyl-L-methionine = 1,2-di-(9Z,12Z-octadecadienoyl)-sn-glycero-3-phospho-N-methylethanolamine + S-adenosyl-L-homocysteine + H(+)</text>
        <dbReference type="Rhea" id="RHEA:70739"/>
        <dbReference type="ChEBI" id="CHEBI:15378"/>
        <dbReference type="ChEBI" id="CHEBI:57856"/>
        <dbReference type="ChEBI" id="CHEBI:59789"/>
        <dbReference type="ChEBI" id="CHEBI:172403"/>
        <dbReference type="ChEBI" id="CHEBI:189848"/>
    </reaction>
    <physiologicalReaction direction="left-to-right" evidence="17">
        <dbReference type="Rhea" id="RHEA:70740"/>
    </physiologicalReaction>
</comment>
<dbReference type="GO" id="GO:0006656">
    <property type="term" value="P:phosphatidylcholine biosynthetic process"/>
    <property type="evidence" value="ECO:0000318"/>
    <property type="project" value="GO_Central"/>
</dbReference>
<reference evidence="30" key="1">
    <citation type="submission" date="2025-08" db="UniProtKB">
        <authorList>
            <consortium name="RefSeq"/>
        </authorList>
    </citation>
    <scope>IDENTIFICATION</scope>
    <source>
        <strain evidence="30">S238N-H82</strain>
        <tissue evidence="30">Testes</tissue>
    </source>
</reference>
<feature type="transmembrane region" description="Helical" evidence="28">
    <location>
        <begin position="65"/>
        <end position="86"/>
    </location>
</feature>
<dbReference type="PANTHER" id="PTHR15458">
    <property type="entry name" value="PHOSPHATIDYLETHANOLAMINE N-METHYLTRANSFERASE"/>
    <property type="match status" value="1"/>
</dbReference>
<dbReference type="Proteomes" id="UP000001554">
    <property type="component" value="Unplaced"/>
</dbReference>
<dbReference type="GeneID" id="118408525"/>
<feature type="binding site" evidence="27">
    <location>
        <begin position="115"/>
        <end position="117"/>
    </location>
    <ligand>
        <name>S-adenosyl-L-methionine</name>
        <dbReference type="ChEBI" id="CHEBI:59789"/>
    </ligand>
</feature>
<comment type="catalytic activity">
    <reaction evidence="19">
        <text>1-hexadecanoyl-2-(4Z,7Z,10Z,13Z,16Z,19Z-docosahexaenoyl)-sn-glycero-3-phospho-N-methylethanolamine + S-adenosyl-L-methionine = 1-hexadecanoyl-2-(4Z,7Z,10Z,13Z,16Z,19Z-docosahexaenoyl)-sn-glycero-3-phospho-N,N-dimethylethanolamine + S-adenosyl-L-homocysteine + H(+)</text>
        <dbReference type="Rhea" id="RHEA:70767"/>
        <dbReference type="ChEBI" id="CHEBI:15378"/>
        <dbReference type="ChEBI" id="CHEBI:57856"/>
        <dbReference type="ChEBI" id="CHEBI:59789"/>
        <dbReference type="ChEBI" id="CHEBI:189861"/>
        <dbReference type="ChEBI" id="CHEBI:189862"/>
    </reaction>
    <physiologicalReaction direction="left-to-right" evidence="19">
        <dbReference type="Rhea" id="RHEA:70768"/>
    </physiologicalReaction>
</comment>
<comment type="catalytic activity">
    <reaction evidence="26">
        <text>1,2-di-(9Z-octadecenoyl)-sn-glycero-3-phospho-N,N-dimethylethanolamine + S-adenosyl-L-methionine = 1,2-di-(9Z-octadecenoyl)-sn-glycero-3-phosphocholine + S-adenosyl-L-homocysteine + H(+)</text>
        <dbReference type="Rhea" id="RHEA:70623"/>
        <dbReference type="ChEBI" id="CHEBI:15378"/>
        <dbReference type="ChEBI" id="CHEBI:57856"/>
        <dbReference type="ChEBI" id="CHEBI:59789"/>
        <dbReference type="ChEBI" id="CHEBI:74669"/>
        <dbReference type="ChEBI" id="CHEBI:85680"/>
    </reaction>
    <physiologicalReaction direction="left-to-right" evidence="26">
        <dbReference type="Rhea" id="RHEA:70624"/>
    </physiologicalReaction>
</comment>
<keyword evidence="10 27" id="KW-0443">Lipid metabolism</keyword>
<evidence type="ECO:0000313" key="30">
    <source>
        <dbReference type="RefSeq" id="XP_035665238.1"/>
    </source>
</evidence>
<evidence type="ECO:0000256" key="9">
    <source>
        <dbReference type="ARBA" id="ARBA00022989"/>
    </source>
</evidence>
<comment type="caution">
    <text evidence="27">Lacks conserved residue(s) required for the propagation of feature annotation.</text>
</comment>
<evidence type="ECO:0000256" key="12">
    <source>
        <dbReference type="ARBA" id="ARBA00023136"/>
    </source>
</evidence>
<evidence type="ECO:0000256" key="18">
    <source>
        <dbReference type="ARBA" id="ARBA00050814"/>
    </source>
</evidence>
<dbReference type="GO" id="GO:0000773">
    <property type="term" value="F:phosphatidyl-N-methylethanolamine N-methyltransferase activity"/>
    <property type="evidence" value="ECO:0007669"/>
    <property type="project" value="UniProtKB-UniRule"/>
</dbReference>
<comment type="catalytic activity">
    <reaction evidence="21">
        <text>1,2-di-(9Z,12Z-octadecadienoyl)-sn-glycero-3-phospho-N,N-dimethylethanolamine + S-adenosyl-L-methionine = 1,2-di-(9Z,12Z-octadecadienoyl)-sn-glycero-3-phosphocholine + S-adenosyl-L-homocysteine + H(+)</text>
        <dbReference type="Rhea" id="RHEA:70747"/>
        <dbReference type="ChEBI" id="CHEBI:15378"/>
        <dbReference type="ChEBI" id="CHEBI:42027"/>
        <dbReference type="ChEBI" id="CHEBI:57856"/>
        <dbReference type="ChEBI" id="CHEBI:59789"/>
        <dbReference type="ChEBI" id="CHEBI:189849"/>
    </reaction>
    <physiologicalReaction direction="left-to-right" evidence="21">
        <dbReference type="Rhea" id="RHEA:70748"/>
    </physiologicalReaction>
</comment>
<accession>A0A9J7HTX1</accession>
<proteinExistence type="inferred from homology"/>
<evidence type="ECO:0000256" key="26">
    <source>
        <dbReference type="ARBA" id="ARBA00052148"/>
    </source>
</evidence>
<evidence type="ECO:0000256" key="16">
    <source>
        <dbReference type="ARBA" id="ARBA00050744"/>
    </source>
</evidence>
<evidence type="ECO:0000256" key="4">
    <source>
        <dbReference type="ARBA" id="ARBA00022603"/>
    </source>
</evidence>
<keyword evidence="3 27" id="KW-0444">Lipid biosynthesis</keyword>
<keyword evidence="9 27" id="KW-1133">Transmembrane helix</keyword>
<dbReference type="Pfam" id="PF04191">
    <property type="entry name" value="PEMT"/>
    <property type="match status" value="1"/>
</dbReference>
<comment type="catalytic activity">
    <reaction evidence="27">
        <text>a 1,2-diacyl-sn-glycero-3-phospho-N-methylethanolamine + S-adenosyl-L-methionine = a 1,2-diacyl-sn-glycero-3-phospho-N,N-dimethylethanolamine + S-adenosyl-L-homocysteine + H(+)</text>
        <dbReference type="Rhea" id="RHEA:32735"/>
        <dbReference type="ChEBI" id="CHEBI:15378"/>
        <dbReference type="ChEBI" id="CHEBI:57856"/>
        <dbReference type="ChEBI" id="CHEBI:59789"/>
        <dbReference type="ChEBI" id="CHEBI:64572"/>
        <dbReference type="ChEBI" id="CHEBI:64573"/>
        <dbReference type="EC" id="2.1.1.71"/>
    </reaction>
</comment>
<dbReference type="PROSITE" id="PS51599">
    <property type="entry name" value="SAM_PEMT_PEM2"/>
    <property type="match status" value="1"/>
</dbReference>
<feature type="intramembrane region" description="Helical" evidence="27">
    <location>
        <begin position="33"/>
        <end position="53"/>
    </location>
</feature>
<keyword evidence="11 27" id="KW-0496">Mitochondrion</keyword>
<evidence type="ECO:0000256" key="14">
    <source>
        <dbReference type="ARBA" id="ARBA00023264"/>
    </source>
</evidence>
<dbReference type="PANTHER" id="PTHR15458:SF5">
    <property type="entry name" value="PHOSPHATIDYLETHANOLAMINE N-METHYLTRANSFERASE"/>
    <property type="match status" value="1"/>
</dbReference>
<comment type="pathway">
    <text evidence="1 27">Phospholipid metabolism; phosphatidylcholine biosynthesis.</text>
</comment>
<comment type="pathway">
    <text evidence="2">Lipid metabolism.</text>
</comment>
<gene>
    <name evidence="30" type="primary">LOC118408525</name>
</gene>
<dbReference type="EC" id="2.1.1.71" evidence="27"/>
<comment type="similarity">
    <text evidence="27">Belongs to the class VI-like SAM-binding methyltransferase superfamily. PEMT/PEM2 methyltransferase family.</text>
</comment>
<evidence type="ECO:0000256" key="24">
    <source>
        <dbReference type="ARBA" id="ARBA00051941"/>
    </source>
</evidence>
<evidence type="ECO:0000256" key="15">
    <source>
        <dbReference type="ARBA" id="ARBA00050433"/>
    </source>
</evidence>
<evidence type="ECO:0000313" key="29">
    <source>
        <dbReference type="Proteomes" id="UP000001554"/>
    </source>
</evidence>
<feature type="binding site" evidence="27">
    <location>
        <begin position="197"/>
        <end position="198"/>
    </location>
    <ligand>
        <name>S-adenosyl-L-methionine</name>
        <dbReference type="ChEBI" id="CHEBI:59789"/>
    </ligand>
</feature>